<dbReference type="InterPro" id="IPR006631">
    <property type="entry name" value="DM4_12"/>
</dbReference>
<proteinExistence type="predicted"/>
<evidence type="ECO:0000313" key="2">
    <source>
        <dbReference type="EMBL" id="KAG7300442.1"/>
    </source>
</evidence>
<sequence>MQFIKKVLLIALTLSGAMGISREKRGLIFPPTSLYGTFLAIAVPIDIPDKNVFVSYNFESNYSTLNNITEIDEVLFPNLPVVTARHSRSITRELAYTVLETKFKEHGLGGRECLLRNICEAAETPLHHNGLLGHIMHIVFTPSSSAEEGLDDEYYEAEASGRAGSCARYEELCPVGLFDLITRIVEFKRT</sequence>
<feature type="chain" id="PRO_5046496505" evidence="1">
    <location>
        <begin position="20"/>
        <end position="190"/>
    </location>
</feature>
<organism evidence="2 3">
    <name type="scientific">Plutella xylostella</name>
    <name type="common">Diamondback moth</name>
    <name type="synonym">Plutella maculipennis</name>
    <dbReference type="NCBI Taxonomy" id="51655"/>
    <lineage>
        <taxon>Eukaryota</taxon>
        <taxon>Metazoa</taxon>
        <taxon>Ecdysozoa</taxon>
        <taxon>Arthropoda</taxon>
        <taxon>Hexapoda</taxon>
        <taxon>Insecta</taxon>
        <taxon>Pterygota</taxon>
        <taxon>Neoptera</taxon>
        <taxon>Endopterygota</taxon>
        <taxon>Lepidoptera</taxon>
        <taxon>Glossata</taxon>
        <taxon>Ditrysia</taxon>
        <taxon>Yponomeutoidea</taxon>
        <taxon>Plutellidae</taxon>
        <taxon>Plutella</taxon>
    </lineage>
</organism>
<dbReference type="PANTHER" id="PTHR21398:SF22">
    <property type="entry name" value="IP12060P-RELATED"/>
    <property type="match status" value="1"/>
</dbReference>
<dbReference type="SMART" id="SM00718">
    <property type="entry name" value="DM4_12"/>
    <property type="match status" value="1"/>
</dbReference>
<accession>A0ABQ7Q5D1</accession>
<evidence type="ECO:0000313" key="3">
    <source>
        <dbReference type="Proteomes" id="UP000823941"/>
    </source>
</evidence>
<comment type="caution">
    <text evidence="2">The sequence shown here is derived from an EMBL/GenBank/DDBJ whole genome shotgun (WGS) entry which is preliminary data.</text>
</comment>
<protein>
    <submittedName>
        <fullName evidence="2">Uncharacterized protein</fullName>
    </submittedName>
</protein>
<gene>
    <name evidence="2" type="ORF">JYU34_016063</name>
</gene>
<name>A0ABQ7Q5D1_PLUXY</name>
<dbReference type="Pfam" id="PF07841">
    <property type="entry name" value="DM4_12"/>
    <property type="match status" value="1"/>
</dbReference>
<feature type="signal peptide" evidence="1">
    <location>
        <begin position="1"/>
        <end position="19"/>
    </location>
</feature>
<dbReference type="EMBL" id="JAHIBW010000021">
    <property type="protein sequence ID" value="KAG7300442.1"/>
    <property type="molecule type" value="Genomic_DNA"/>
</dbReference>
<dbReference type="Proteomes" id="UP000823941">
    <property type="component" value="Chromosome 21"/>
</dbReference>
<keyword evidence="3" id="KW-1185">Reference proteome</keyword>
<evidence type="ECO:0000256" key="1">
    <source>
        <dbReference type="SAM" id="SignalP"/>
    </source>
</evidence>
<dbReference type="PANTHER" id="PTHR21398">
    <property type="entry name" value="AGAP007094-PA"/>
    <property type="match status" value="1"/>
</dbReference>
<reference evidence="2 3" key="1">
    <citation type="submission" date="2021-06" db="EMBL/GenBank/DDBJ databases">
        <title>A haploid diamondback moth (Plutella xylostella L.) genome assembly resolves 31 chromosomes and identifies a diamide resistance mutation.</title>
        <authorList>
            <person name="Ward C.M."/>
            <person name="Perry K.D."/>
            <person name="Baker G."/>
            <person name="Powis K."/>
            <person name="Heckel D.G."/>
            <person name="Baxter S.W."/>
        </authorList>
    </citation>
    <scope>NUCLEOTIDE SEQUENCE [LARGE SCALE GENOMIC DNA]</scope>
    <source>
        <strain evidence="2 3">LV</strain>
        <tissue evidence="2">Single pupa</tissue>
    </source>
</reference>
<keyword evidence="1" id="KW-0732">Signal</keyword>